<dbReference type="InterPro" id="IPR002938">
    <property type="entry name" value="FAD-bd"/>
</dbReference>
<dbReference type="Gene3D" id="3.50.50.60">
    <property type="entry name" value="FAD/NAD(P)-binding domain"/>
    <property type="match status" value="1"/>
</dbReference>
<evidence type="ECO:0000313" key="5">
    <source>
        <dbReference type="EMBL" id="RMZ27907.1"/>
    </source>
</evidence>
<dbReference type="EMBL" id="QWIT01000226">
    <property type="protein sequence ID" value="RMZ27907.1"/>
    <property type="molecule type" value="Genomic_DNA"/>
</dbReference>
<dbReference type="InterPro" id="IPR036188">
    <property type="entry name" value="FAD/NAD-bd_sf"/>
</dbReference>
<evidence type="ECO:0000256" key="3">
    <source>
        <dbReference type="ARBA" id="ARBA00023002"/>
    </source>
</evidence>
<dbReference type="GO" id="GO:0044550">
    <property type="term" value="P:secondary metabolite biosynthetic process"/>
    <property type="evidence" value="ECO:0007669"/>
    <property type="project" value="TreeGrafter"/>
</dbReference>
<dbReference type="SUPFAM" id="SSF51905">
    <property type="entry name" value="FAD/NAD(P)-binding domain"/>
    <property type="match status" value="1"/>
</dbReference>
<sequence>MMPEKPTIAIVGGGISGATLAIALIRRGINVTIYEQAHAFGEIGAGVAFSPNSVRAMQACSPDIYNAFEKVCTTNQWPSKKNIWFEFSDSMDQNQAVGQEKHLFTLYNDTGANAVHRAHFLDELVKLVPEGVTHFKKHLDTIEQPSADSKVTLKFHDGTTAEADAVIGCDGIKARTRVWMLGDDHPGAAPVYTYKYAYRGLIPMERAVEALGEDNAKNGKMHLGRDGHVLTFPVDHGSTMNVVAYVGSLLSYLQSTRADGDCDQRFRSTNKDWEHPKLTVPSQKEHVYEDFKDFGPTVKKIIDMLEPNLDCWAIFDTGAHPMPAYNKGRFCCLGDAAHATSPHHGAGAGICIEDAAVMADLLADPQVHAAGNKGLTAAFQAFSDTRKERTQWLVQSSRREGDLYEWRADGVGDDFEKIHQECKQRCETIWDGQIDDMIREAKGSLNSILSG</sequence>
<dbReference type="VEuPathDB" id="FungiDB:BTJ68_13019"/>
<dbReference type="PANTHER" id="PTHR46720">
    <property type="entry name" value="HYDROXYLASE, PUTATIVE (AFU_ORTHOLOGUE AFUA_3G01460)-RELATED"/>
    <property type="match status" value="1"/>
</dbReference>
<dbReference type="GO" id="GO:0016491">
    <property type="term" value="F:oxidoreductase activity"/>
    <property type="evidence" value="ECO:0007669"/>
    <property type="project" value="UniProtKB-KW"/>
</dbReference>
<feature type="domain" description="FAD-binding" evidence="4">
    <location>
        <begin position="314"/>
        <end position="377"/>
    </location>
</feature>
<keyword evidence="1" id="KW-0285">Flavoprotein</keyword>
<dbReference type="AlphaFoldDB" id="A0A3M7IQX7"/>
<name>A0A3M7IQX7_HORWE</name>
<organism evidence="5 6">
    <name type="scientific">Hortaea werneckii</name>
    <name type="common">Black yeast</name>
    <name type="synonym">Cladosporium werneckii</name>
    <dbReference type="NCBI Taxonomy" id="91943"/>
    <lineage>
        <taxon>Eukaryota</taxon>
        <taxon>Fungi</taxon>
        <taxon>Dikarya</taxon>
        <taxon>Ascomycota</taxon>
        <taxon>Pezizomycotina</taxon>
        <taxon>Dothideomycetes</taxon>
        <taxon>Dothideomycetidae</taxon>
        <taxon>Mycosphaerellales</taxon>
        <taxon>Teratosphaeriaceae</taxon>
        <taxon>Hortaea</taxon>
    </lineage>
</organism>
<evidence type="ECO:0000259" key="4">
    <source>
        <dbReference type="Pfam" id="PF01494"/>
    </source>
</evidence>
<protein>
    <recommendedName>
        <fullName evidence="4">FAD-binding domain-containing protein</fullName>
    </recommendedName>
</protein>
<gene>
    <name evidence="5" type="ORF">D0859_08000</name>
</gene>
<proteinExistence type="predicted"/>
<keyword evidence="3" id="KW-0560">Oxidoreductase</keyword>
<accession>A0A3M7IQX7</accession>
<evidence type="ECO:0000256" key="1">
    <source>
        <dbReference type="ARBA" id="ARBA00022630"/>
    </source>
</evidence>
<dbReference type="PANTHER" id="PTHR46720:SF3">
    <property type="entry name" value="FAD-BINDING DOMAIN-CONTAINING PROTEIN-RELATED"/>
    <property type="match status" value="1"/>
</dbReference>
<dbReference type="InterPro" id="IPR051104">
    <property type="entry name" value="FAD_monoxygenase"/>
</dbReference>
<dbReference type="Pfam" id="PF13450">
    <property type="entry name" value="NAD_binding_8"/>
    <property type="match status" value="1"/>
</dbReference>
<reference evidence="5 6" key="1">
    <citation type="journal article" date="2018" name="BMC Genomics">
        <title>Genomic evidence for intraspecific hybridization in a clonal and extremely halotolerant yeast.</title>
        <authorList>
            <person name="Gostincar C."/>
            <person name="Stajich J.E."/>
            <person name="Zupancic J."/>
            <person name="Zalar P."/>
            <person name="Gunde-Cimerman N."/>
        </authorList>
    </citation>
    <scope>NUCLEOTIDE SEQUENCE [LARGE SCALE GENOMIC DNA]</scope>
    <source>
        <strain evidence="5 6">EXF-120</strain>
    </source>
</reference>
<dbReference type="PRINTS" id="PR00420">
    <property type="entry name" value="RNGMNOXGNASE"/>
</dbReference>
<dbReference type="OrthoDB" id="417877at2759"/>
<dbReference type="Pfam" id="PF01494">
    <property type="entry name" value="FAD_binding_3"/>
    <property type="match status" value="1"/>
</dbReference>
<comment type="caution">
    <text evidence="5">The sequence shown here is derived from an EMBL/GenBank/DDBJ whole genome shotgun (WGS) entry which is preliminary data.</text>
</comment>
<dbReference type="Proteomes" id="UP000281677">
    <property type="component" value="Unassembled WGS sequence"/>
</dbReference>
<evidence type="ECO:0000256" key="2">
    <source>
        <dbReference type="ARBA" id="ARBA00022827"/>
    </source>
</evidence>
<keyword evidence="2" id="KW-0274">FAD</keyword>
<dbReference type="GO" id="GO:0071949">
    <property type="term" value="F:FAD binding"/>
    <property type="evidence" value="ECO:0007669"/>
    <property type="project" value="InterPro"/>
</dbReference>
<evidence type="ECO:0000313" key="6">
    <source>
        <dbReference type="Proteomes" id="UP000281677"/>
    </source>
</evidence>